<keyword evidence="10" id="KW-0862">Zinc</keyword>
<keyword evidence="5" id="KW-0963">Cytoplasm</keyword>
<dbReference type="GeneTree" id="ENSGT00940000157217"/>
<evidence type="ECO:0000256" key="5">
    <source>
        <dbReference type="ARBA" id="ARBA00022490"/>
    </source>
</evidence>
<evidence type="ECO:0000256" key="7">
    <source>
        <dbReference type="ARBA" id="ARBA00022723"/>
    </source>
</evidence>
<dbReference type="GO" id="GO:0008270">
    <property type="term" value="F:zinc ion binding"/>
    <property type="evidence" value="ECO:0007669"/>
    <property type="project" value="UniProtKB-KW"/>
</dbReference>
<keyword evidence="6" id="KW-1017">Isopeptide bond</keyword>
<name>A0A8C4Q0F0_EPTBU</name>
<dbReference type="InterPro" id="IPR043269">
    <property type="entry name" value="FYVE_LST2"/>
</dbReference>
<dbReference type="InterPro" id="IPR051118">
    <property type="entry name" value="LST-2"/>
</dbReference>
<dbReference type="Gene3D" id="3.30.40.10">
    <property type="entry name" value="Zinc/RING finger domain, C3HC4 (zinc finger)"/>
    <property type="match status" value="1"/>
</dbReference>
<feature type="domain" description="FYVE-type" evidence="18">
    <location>
        <begin position="674"/>
        <end position="730"/>
    </location>
</feature>
<dbReference type="SUPFAM" id="SSF57903">
    <property type="entry name" value="FYVE/PHD zinc finger"/>
    <property type="match status" value="1"/>
</dbReference>
<evidence type="ECO:0000256" key="1">
    <source>
        <dbReference type="ARBA" id="ARBA00004146"/>
    </source>
</evidence>
<dbReference type="GO" id="GO:0005829">
    <property type="term" value="C:cytosol"/>
    <property type="evidence" value="ECO:0007669"/>
    <property type="project" value="UniProtKB-SubCell"/>
</dbReference>
<evidence type="ECO:0000313" key="19">
    <source>
        <dbReference type="Ensembl" id="ENSEBUP00000008126.1"/>
    </source>
</evidence>
<dbReference type="PANTHER" id="PTHR46465">
    <property type="entry name" value="LATERAL SIGNALING TARGET PROTEIN 2 HOMOLOG"/>
    <property type="match status" value="1"/>
</dbReference>
<dbReference type="InterPro" id="IPR000306">
    <property type="entry name" value="Znf_FYVE"/>
</dbReference>
<evidence type="ECO:0000256" key="12">
    <source>
        <dbReference type="ARBA" id="ARBA00023136"/>
    </source>
</evidence>
<evidence type="ECO:0000256" key="17">
    <source>
        <dbReference type="SAM" id="Phobius"/>
    </source>
</evidence>
<keyword evidence="12 17" id="KW-0472">Membrane</keyword>
<keyword evidence="20" id="KW-1185">Reference proteome</keyword>
<evidence type="ECO:0000256" key="11">
    <source>
        <dbReference type="ARBA" id="ARBA00022843"/>
    </source>
</evidence>
<evidence type="ECO:0000256" key="13">
    <source>
        <dbReference type="ARBA" id="ARBA00059106"/>
    </source>
</evidence>
<dbReference type="PANTHER" id="PTHR46465:SF2">
    <property type="entry name" value="LATERAL SIGNALING TARGET PROTEIN 2 HOMOLOG"/>
    <property type="match status" value="1"/>
</dbReference>
<dbReference type="Ensembl" id="ENSEBUT00000008619.1">
    <property type="protein sequence ID" value="ENSEBUP00000008126.1"/>
    <property type="gene ID" value="ENSEBUG00000005269.1"/>
</dbReference>
<dbReference type="InterPro" id="IPR017455">
    <property type="entry name" value="Znf_FYVE-rel"/>
</dbReference>
<dbReference type="InterPro" id="IPR011011">
    <property type="entry name" value="Znf_FYVE_PHD"/>
</dbReference>
<evidence type="ECO:0000256" key="6">
    <source>
        <dbReference type="ARBA" id="ARBA00022499"/>
    </source>
</evidence>
<feature type="compositionally biased region" description="Low complexity" evidence="16">
    <location>
        <begin position="294"/>
        <end position="308"/>
    </location>
</feature>
<dbReference type="InterPro" id="IPR013083">
    <property type="entry name" value="Znf_RING/FYVE/PHD"/>
</dbReference>
<dbReference type="GO" id="GO:0031901">
    <property type="term" value="C:early endosome membrane"/>
    <property type="evidence" value="ECO:0007669"/>
    <property type="project" value="UniProtKB-SubCell"/>
</dbReference>
<protein>
    <recommendedName>
        <fullName evidence="4">Lateral signaling target protein 2 homolog</fullName>
    </recommendedName>
    <alternativeName>
        <fullName evidence="14">Zinc finger FYVE domain-containing protein 28</fullName>
    </alternativeName>
</protein>
<dbReference type="Proteomes" id="UP000694388">
    <property type="component" value="Unplaced"/>
</dbReference>
<dbReference type="FunFam" id="3.30.40.10:FF:000092">
    <property type="entry name" value="Lateral signaling target protein 2 homolog"/>
    <property type="match status" value="1"/>
</dbReference>
<keyword evidence="17" id="KW-0812">Transmembrane</keyword>
<feature type="transmembrane region" description="Helical" evidence="17">
    <location>
        <begin position="243"/>
        <end position="261"/>
    </location>
</feature>
<organism evidence="19 20">
    <name type="scientific">Eptatretus burgeri</name>
    <name type="common">Inshore hagfish</name>
    <dbReference type="NCBI Taxonomy" id="7764"/>
    <lineage>
        <taxon>Eukaryota</taxon>
        <taxon>Metazoa</taxon>
        <taxon>Chordata</taxon>
        <taxon>Craniata</taxon>
        <taxon>Vertebrata</taxon>
        <taxon>Cyclostomata</taxon>
        <taxon>Myxini</taxon>
        <taxon>Myxiniformes</taxon>
        <taxon>Myxinidae</taxon>
        <taxon>Eptatretinae</taxon>
        <taxon>Eptatretus</taxon>
    </lineage>
</organism>
<evidence type="ECO:0000256" key="10">
    <source>
        <dbReference type="ARBA" id="ARBA00022833"/>
    </source>
</evidence>
<proteinExistence type="inferred from homology"/>
<dbReference type="SMART" id="SM00064">
    <property type="entry name" value="FYVE"/>
    <property type="match status" value="1"/>
</dbReference>
<evidence type="ECO:0000256" key="8">
    <source>
        <dbReference type="ARBA" id="ARBA00022753"/>
    </source>
</evidence>
<evidence type="ECO:0000256" key="4">
    <source>
        <dbReference type="ARBA" id="ARBA00019870"/>
    </source>
</evidence>
<evidence type="ECO:0000256" key="15">
    <source>
        <dbReference type="PROSITE-ProRule" id="PRU00091"/>
    </source>
</evidence>
<keyword evidence="9 15" id="KW-0863">Zinc-finger</keyword>
<evidence type="ECO:0000256" key="3">
    <source>
        <dbReference type="ARBA" id="ARBA00008755"/>
    </source>
</evidence>
<evidence type="ECO:0000313" key="20">
    <source>
        <dbReference type="Proteomes" id="UP000694388"/>
    </source>
</evidence>
<dbReference type="CDD" id="cd15731">
    <property type="entry name" value="FYVE_LST2"/>
    <property type="match status" value="1"/>
</dbReference>
<reference evidence="19" key="2">
    <citation type="submission" date="2025-09" db="UniProtKB">
        <authorList>
            <consortium name="Ensembl"/>
        </authorList>
    </citation>
    <scope>IDENTIFICATION</scope>
</reference>
<evidence type="ECO:0000259" key="18">
    <source>
        <dbReference type="PROSITE" id="PS50178"/>
    </source>
</evidence>
<comment type="similarity">
    <text evidence="3">Belongs to the lst-2 family.</text>
</comment>
<dbReference type="Pfam" id="PF01363">
    <property type="entry name" value="FYVE"/>
    <property type="match status" value="1"/>
</dbReference>
<evidence type="ECO:0000256" key="16">
    <source>
        <dbReference type="SAM" id="MobiDB-lite"/>
    </source>
</evidence>
<evidence type="ECO:0000256" key="9">
    <source>
        <dbReference type="ARBA" id="ARBA00022771"/>
    </source>
</evidence>
<accession>A0A8C4Q0F0</accession>
<comment type="function">
    <text evidence="13">Negative regulator of epidermal growth factor receptor (EGFR) signaling. Acts by promoting EGFR degradation in endosomes when not monoubiquitinated.</text>
</comment>
<dbReference type="PROSITE" id="PS50178">
    <property type="entry name" value="ZF_FYVE"/>
    <property type="match status" value="1"/>
</dbReference>
<keyword evidence="11" id="KW-0832">Ubl conjugation</keyword>
<keyword evidence="8" id="KW-0967">Endosome</keyword>
<evidence type="ECO:0000256" key="2">
    <source>
        <dbReference type="ARBA" id="ARBA00004514"/>
    </source>
</evidence>
<evidence type="ECO:0000256" key="14">
    <source>
        <dbReference type="ARBA" id="ARBA00083237"/>
    </source>
</evidence>
<comment type="subcellular location">
    <subcellularLocation>
        <location evidence="2">Cytoplasm</location>
        <location evidence="2">Cytosol</location>
    </subcellularLocation>
    <subcellularLocation>
        <location evidence="1">Early endosome membrane</location>
    </subcellularLocation>
</comment>
<feature type="region of interest" description="Disordered" evidence="16">
    <location>
        <begin position="289"/>
        <end position="328"/>
    </location>
</feature>
<keyword evidence="17" id="KW-1133">Transmembrane helix</keyword>
<sequence length="744" mass="83116">TCQDGHWWMFKIPSFRGAPQLLAQCYHADEELQRVAAELDSFDGRREPRRCMLLVNQLRTCQDRVLVLIGQIMEACIPTERADRDFCAKFPDEVRHDGLAGQLWFGAECLAAGSIIMNREVESLAMRPLARQLTRALEDVRSLLRDQCLRDLNSYPQRLRIALCRFDELFAEFELSYVSAMVPVKSPREYDIQQDVVVLFCETIQRALRLGYLTQEMIDDYDPALMFTIPRLAIIWSVSYYDVLLHFTFVLLLVIITGFVVSHRDLLRTLTPEEQDTLERSLCASLDHPSLPGTSHPQTTSPSSPNHHVPLPTLPGVADSLMSSPEPSVPLPGYQVDLACSLQFDAHEQAEISALVHRAGSVMHCLLSPPSSNPSPARRGRNGESNCRVLGSERKHRRNELKKRKSILTAEENELGLQQNGVDLRKSEDELENDEVAFVDHEVGVEENERIVWDSGNDVQESDENLGECEEFLSRVGAAKEIANRTGGMCLSATVIFRPRDDAMQTNSACITSTPLNHSAFNCNSTSPGAVRGSRLDCAEIIVEAAVSNETSVARGTTSQEALSSGSGLRFEPRLDSLWRVCILLGHPVSPQSSRVADQLQTNYASDLRTILKVVFEVVATKSEPVPDNLQEQDAGSNVYLEDCALCHDLISTTDAVSKKRPGEFEVPPEWVPDEECNECAACCSPFTVIRRKHHCRNCGKIFCSRCSPHSAPLPRYGQSRPVRVCMHCFLFHVTPFCSEQSTT</sequence>
<keyword evidence="7" id="KW-0479">Metal-binding</keyword>
<dbReference type="OMA" id="CYVREVQ"/>
<reference evidence="19" key="1">
    <citation type="submission" date="2025-08" db="UniProtKB">
        <authorList>
            <consortium name="Ensembl"/>
        </authorList>
    </citation>
    <scope>IDENTIFICATION</scope>
</reference>
<dbReference type="AlphaFoldDB" id="A0A8C4Q0F0"/>